<dbReference type="STRING" id="1856405.BFC17_11605"/>
<dbReference type="AlphaFoldDB" id="A0A1E8FHM1"/>
<comment type="caution">
    <text evidence="1">The sequence shown here is derived from an EMBL/GenBank/DDBJ whole genome shotgun (WGS) entry which is preliminary data.</text>
</comment>
<evidence type="ECO:0000313" key="1">
    <source>
        <dbReference type="EMBL" id="OFI35409.1"/>
    </source>
</evidence>
<gene>
    <name evidence="1" type="ORF">BFC17_11605</name>
</gene>
<evidence type="ECO:0008006" key="3">
    <source>
        <dbReference type="Google" id="ProtNLM"/>
    </source>
</evidence>
<dbReference type="Gene3D" id="3.40.190.10">
    <property type="entry name" value="Periplasmic binding protein-like II"/>
    <property type="match status" value="1"/>
</dbReference>
<keyword evidence="2" id="KW-1185">Reference proteome</keyword>
<dbReference type="EMBL" id="MJIC01000009">
    <property type="protein sequence ID" value="OFI35409.1"/>
    <property type="molecule type" value="Genomic_DNA"/>
</dbReference>
<name>A0A1E8FHM1_9ALTE</name>
<dbReference type="SUPFAM" id="SSF53850">
    <property type="entry name" value="Periplasmic binding protein-like II"/>
    <property type="match status" value="1"/>
</dbReference>
<organism evidence="1 2">
    <name type="scientific">Alteromonas lipolytica</name>
    <dbReference type="NCBI Taxonomy" id="1856405"/>
    <lineage>
        <taxon>Bacteria</taxon>
        <taxon>Pseudomonadati</taxon>
        <taxon>Pseudomonadota</taxon>
        <taxon>Gammaproteobacteria</taxon>
        <taxon>Alteromonadales</taxon>
        <taxon>Alteromonadaceae</taxon>
        <taxon>Alteromonas/Salinimonas group</taxon>
        <taxon>Alteromonas</taxon>
    </lineage>
</organism>
<dbReference type="Proteomes" id="UP000176037">
    <property type="component" value="Unassembled WGS sequence"/>
</dbReference>
<proteinExistence type="predicted"/>
<protein>
    <recommendedName>
        <fullName evidence="3">PBP domain-containing protein</fullName>
    </recommendedName>
</protein>
<reference evidence="1 2" key="1">
    <citation type="submission" date="2016-09" db="EMBL/GenBank/DDBJ databases">
        <title>Alteromonas lipolytica, a new species isolated from sea water.</title>
        <authorList>
            <person name="Wu Y.-H."/>
            <person name="Cheng H."/>
            <person name="Xu X.-W."/>
        </authorList>
    </citation>
    <scope>NUCLEOTIDE SEQUENCE [LARGE SCALE GENOMIC DNA]</scope>
    <source>
        <strain evidence="1 2">JW12</strain>
    </source>
</reference>
<evidence type="ECO:0000313" key="2">
    <source>
        <dbReference type="Proteomes" id="UP000176037"/>
    </source>
</evidence>
<sequence>MTGIIKAETDQMPVAVLVNQSVNVDELSSVQLRMIFAGRTQFWQDGSRIQVFVLPTDGPVHQQFCRTLLNTYPYQLKRIWQRVVYSGQGDAPTVVDSVAQMSAMIAATPGAIGYLPQPVNEKEGILMITVETTQ</sequence>
<accession>A0A1E8FHM1</accession>